<dbReference type="Pfam" id="PF03466">
    <property type="entry name" value="LysR_substrate"/>
    <property type="match status" value="1"/>
</dbReference>
<comment type="similarity">
    <text evidence="1">Belongs to the LysR transcriptional regulatory family.</text>
</comment>
<dbReference type="OrthoDB" id="9076738at2"/>
<dbReference type="PROSITE" id="PS50931">
    <property type="entry name" value="HTH_LYSR"/>
    <property type="match status" value="1"/>
</dbReference>
<dbReference type="InterPro" id="IPR036388">
    <property type="entry name" value="WH-like_DNA-bd_sf"/>
</dbReference>
<evidence type="ECO:0000313" key="7">
    <source>
        <dbReference type="Proteomes" id="UP000298656"/>
    </source>
</evidence>
<dbReference type="Gene3D" id="1.10.10.10">
    <property type="entry name" value="Winged helix-like DNA-binding domain superfamily/Winged helix DNA-binding domain"/>
    <property type="match status" value="1"/>
</dbReference>
<dbReference type="Pfam" id="PF00126">
    <property type="entry name" value="HTH_1"/>
    <property type="match status" value="1"/>
</dbReference>
<dbReference type="InterPro" id="IPR000847">
    <property type="entry name" value="LysR_HTH_N"/>
</dbReference>
<dbReference type="FunFam" id="1.10.10.10:FF:000001">
    <property type="entry name" value="LysR family transcriptional regulator"/>
    <property type="match status" value="1"/>
</dbReference>
<dbReference type="EMBL" id="CP040078">
    <property type="protein sequence ID" value="QCP54320.1"/>
    <property type="molecule type" value="Genomic_DNA"/>
</dbReference>
<keyword evidence="4" id="KW-0804">Transcription</keyword>
<reference evidence="6 7" key="1">
    <citation type="submission" date="2019-05" db="EMBL/GenBank/DDBJ databases">
        <title>Burkholderia sp. DHOD12, isolated from subtropical forest soil.</title>
        <authorList>
            <person name="Gao Z.-H."/>
            <person name="Qiu L.-H."/>
        </authorList>
    </citation>
    <scope>NUCLEOTIDE SEQUENCE [LARGE SCALE GENOMIC DNA]</scope>
    <source>
        <strain evidence="6 7">DHOD12</strain>
    </source>
</reference>
<gene>
    <name evidence="6" type="ORF">FAZ95_35785</name>
</gene>
<dbReference type="InterPro" id="IPR005119">
    <property type="entry name" value="LysR_subst-bd"/>
</dbReference>
<name>A0A4V1EIM8_9BURK</name>
<evidence type="ECO:0000256" key="1">
    <source>
        <dbReference type="ARBA" id="ARBA00009437"/>
    </source>
</evidence>
<keyword evidence="7" id="KW-1185">Reference proteome</keyword>
<dbReference type="GO" id="GO:0006351">
    <property type="term" value="P:DNA-templated transcription"/>
    <property type="evidence" value="ECO:0007669"/>
    <property type="project" value="TreeGrafter"/>
</dbReference>
<dbReference type="Proteomes" id="UP000298656">
    <property type="component" value="Chromosome 2"/>
</dbReference>
<dbReference type="KEGG" id="tvl:FAZ95_35785"/>
<dbReference type="SUPFAM" id="SSF53850">
    <property type="entry name" value="Periplasmic binding protein-like II"/>
    <property type="match status" value="1"/>
</dbReference>
<proteinExistence type="inferred from homology"/>
<evidence type="ECO:0000256" key="4">
    <source>
        <dbReference type="ARBA" id="ARBA00023163"/>
    </source>
</evidence>
<feature type="domain" description="HTH lysR-type" evidence="5">
    <location>
        <begin position="1"/>
        <end position="59"/>
    </location>
</feature>
<dbReference type="GO" id="GO:0003700">
    <property type="term" value="F:DNA-binding transcription factor activity"/>
    <property type="evidence" value="ECO:0007669"/>
    <property type="project" value="InterPro"/>
</dbReference>
<evidence type="ECO:0000313" key="6">
    <source>
        <dbReference type="EMBL" id="QCP54320.1"/>
    </source>
</evidence>
<evidence type="ECO:0000256" key="3">
    <source>
        <dbReference type="ARBA" id="ARBA00023125"/>
    </source>
</evidence>
<organism evidence="6 7">
    <name type="scientific">Trinickia violacea</name>
    <dbReference type="NCBI Taxonomy" id="2571746"/>
    <lineage>
        <taxon>Bacteria</taxon>
        <taxon>Pseudomonadati</taxon>
        <taxon>Pseudomonadota</taxon>
        <taxon>Betaproteobacteria</taxon>
        <taxon>Burkholderiales</taxon>
        <taxon>Burkholderiaceae</taxon>
        <taxon>Trinickia</taxon>
    </lineage>
</organism>
<keyword evidence="3" id="KW-0238">DNA-binding</keyword>
<dbReference type="SUPFAM" id="SSF46785">
    <property type="entry name" value="Winged helix' DNA-binding domain"/>
    <property type="match status" value="1"/>
</dbReference>
<dbReference type="CDD" id="cd08472">
    <property type="entry name" value="PBP2_CrgA_like_3"/>
    <property type="match status" value="1"/>
</dbReference>
<dbReference type="Gene3D" id="3.40.190.290">
    <property type="match status" value="1"/>
</dbReference>
<dbReference type="InterPro" id="IPR036390">
    <property type="entry name" value="WH_DNA-bd_sf"/>
</dbReference>
<evidence type="ECO:0000259" key="5">
    <source>
        <dbReference type="PROSITE" id="PS50931"/>
    </source>
</evidence>
<accession>A0A4V1EIM8</accession>
<dbReference type="AlphaFoldDB" id="A0A4V1EIM8"/>
<dbReference type="PANTHER" id="PTHR30537">
    <property type="entry name" value="HTH-TYPE TRANSCRIPTIONAL REGULATOR"/>
    <property type="match status" value="1"/>
</dbReference>
<protein>
    <submittedName>
        <fullName evidence="6">LysR family transcriptional regulator</fullName>
    </submittedName>
</protein>
<dbReference type="GO" id="GO:0043565">
    <property type="term" value="F:sequence-specific DNA binding"/>
    <property type="evidence" value="ECO:0007669"/>
    <property type="project" value="TreeGrafter"/>
</dbReference>
<sequence>MDMFLSMRIFTQIVELGSFTKAASALQLHRPVATKAVQHLEQTLGVRLLHRTTRRITLTAEGEEFYQRCAEILLQVSDTVGRFSQKSTRPRGKLRLELPVTIAKTIIIPALPAFQRQYPEIELIISARDQQVDIVGEGIDCAVRIGGQGSPGFVARKIAEVPMVTCASPEYLDQRGTPKTIDDLHNHLAVNFFFGPERKVMDWRFFVDGEEQAVKVRSGILANDSEAFLASGLAGFGILQGVQTALQPYLDSGRLVKVLPDIPSVPKPLSIVYPARRHLPSKVKVFIDWLTYVLTQAGIAPS</sequence>
<dbReference type="InterPro" id="IPR058163">
    <property type="entry name" value="LysR-type_TF_proteobact-type"/>
</dbReference>
<keyword evidence="2" id="KW-0805">Transcription regulation</keyword>
<dbReference type="FunFam" id="3.40.190.290:FF:000001">
    <property type="entry name" value="Transcriptional regulator, LysR family"/>
    <property type="match status" value="1"/>
</dbReference>
<dbReference type="PANTHER" id="PTHR30537:SF72">
    <property type="entry name" value="LYSR FAMILY TRANSCRIPTIONAL REGULATOR"/>
    <property type="match status" value="1"/>
</dbReference>
<evidence type="ECO:0000256" key="2">
    <source>
        <dbReference type="ARBA" id="ARBA00023015"/>
    </source>
</evidence>